<dbReference type="Pfam" id="PF01494">
    <property type="entry name" value="FAD_binding_3"/>
    <property type="match status" value="1"/>
</dbReference>
<dbReference type="InterPro" id="IPR002938">
    <property type="entry name" value="FAD-bd"/>
</dbReference>
<dbReference type="GO" id="GO:0016709">
    <property type="term" value="F:oxidoreductase activity, acting on paired donors, with incorporation or reduction of molecular oxygen, NAD(P)H as one donor, and incorporation of one atom of oxygen"/>
    <property type="evidence" value="ECO:0007669"/>
    <property type="project" value="UniProtKB-ARBA"/>
</dbReference>
<dbReference type="InterPro" id="IPR038220">
    <property type="entry name" value="PHOX_C_sf"/>
</dbReference>
<dbReference type="PRINTS" id="PR00420">
    <property type="entry name" value="RNGMNOXGNASE"/>
</dbReference>
<keyword evidence="9" id="KW-1185">Reference proteome</keyword>
<evidence type="ECO:0000256" key="5">
    <source>
        <dbReference type="ARBA" id="ARBA00023002"/>
    </source>
</evidence>
<dbReference type="PANTHER" id="PTHR43004">
    <property type="entry name" value="TRK SYSTEM POTASSIUM UPTAKE PROTEIN"/>
    <property type="match status" value="1"/>
</dbReference>
<dbReference type="Gene3D" id="3.30.9.10">
    <property type="entry name" value="D-Amino Acid Oxidase, subunit A, domain 2"/>
    <property type="match status" value="1"/>
</dbReference>
<evidence type="ECO:0000256" key="3">
    <source>
        <dbReference type="ARBA" id="ARBA00022827"/>
    </source>
</evidence>
<dbReference type="SUPFAM" id="SSF52833">
    <property type="entry name" value="Thioredoxin-like"/>
    <property type="match status" value="1"/>
</dbReference>
<name>A0A9W9JPQ0_9EURO</name>
<dbReference type="AlphaFoldDB" id="A0A9W9JPQ0"/>
<keyword evidence="4" id="KW-0521">NADP</keyword>
<keyword evidence="5" id="KW-0560">Oxidoreductase</keyword>
<reference evidence="8" key="1">
    <citation type="submission" date="2022-12" db="EMBL/GenBank/DDBJ databases">
        <authorList>
            <person name="Petersen C."/>
        </authorList>
    </citation>
    <scope>NUCLEOTIDE SEQUENCE</scope>
    <source>
        <strain evidence="8">IBT 15544</strain>
    </source>
</reference>
<dbReference type="Gene3D" id="3.40.30.20">
    <property type="match status" value="1"/>
</dbReference>
<dbReference type="InterPro" id="IPR036249">
    <property type="entry name" value="Thioredoxin-like_sf"/>
</dbReference>
<dbReference type="InterPro" id="IPR012941">
    <property type="entry name" value="Phe_hydrox_C_dim_dom"/>
</dbReference>
<dbReference type="Gene3D" id="3.50.50.60">
    <property type="entry name" value="FAD/NAD(P)-binding domain"/>
    <property type="match status" value="1"/>
</dbReference>
<dbReference type="FunFam" id="3.40.50.720:FF:000084">
    <property type="entry name" value="Short-chain dehydrogenase reductase"/>
    <property type="match status" value="1"/>
</dbReference>
<dbReference type="GeneID" id="83182200"/>
<dbReference type="EMBL" id="JAPQKR010000014">
    <property type="protein sequence ID" value="KAJ5198720.1"/>
    <property type="molecule type" value="Genomic_DNA"/>
</dbReference>
<dbReference type="RefSeq" id="XP_058307148.1">
    <property type="nucleotide sequence ID" value="XM_058454899.1"/>
</dbReference>
<evidence type="ECO:0000313" key="8">
    <source>
        <dbReference type="EMBL" id="KAJ5198720.1"/>
    </source>
</evidence>
<feature type="domain" description="Phenol hydroxylase-like C-terminal dimerisation" evidence="7">
    <location>
        <begin position="653"/>
        <end position="844"/>
    </location>
</feature>
<keyword evidence="3" id="KW-0274">FAD</keyword>
<protein>
    <recommendedName>
        <fullName evidence="10">FAD-binding domain-containing protein</fullName>
    </recommendedName>
</protein>
<feature type="domain" description="FAD-binding" evidence="6">
    <location>
        <begin position="256"/>
        <end position="612"/>
    </location>
</feature>
<reference evidence="8" key="2">
    <citation type="journal article" date="2023" name="IMA Fungus">
        <title>Comparative genomic study of the Penicillium genus elucidates a diverse pangenome and 15 lateral gene transfer events.</title>
        <authorList>
            <person name="Petersen C."/>
            <person name="Sorensen T."/>
            <person name="Nielsen M.R."/>
            <person name="Sondergaard T.E."/>
            <person name="Sorensen J.L."/>
            <person name="Fitzpatrick D.A."/>
            <person name="Frisvad J.C."/>
            <person name="Nielsen K.L."/>
        </authorList>
    </citation>
    <scope>NUCLEOTIDE SEQUENCE</scope>
    <source>
        <strain evidence="8">IBT 15544</strain>
    </source>
</reference>
<dbReference type="InterPro" id="IPR036188">
    <property type="entry name" value="FAD/NAD-bd_sf"/>
</dbReference>
<accession>A0A9W9JPQ0</accession>
<evidence type="ECO:0000256" key="4">
    <source>
        <dbReference type="ARBA" id="ARBA00022857"/>
    </source>
</evidence>
<gene>
    <name evidence="8" type="ORF">N7498_007837</name>
</gene>
<comment type="similarity">
    <text evidence="1">Belongs to the PheA/TfdB FAD monooxygenase family.</text>
</comment>
<proteinExistence type="inferred from homology"/>
<dbReference type="SUPFAM" id="SSF54373">
    <property type="entry name" value="FAD-linked reductases, C-terminal domain"/>
    <property type="match status" value="1"/>
</dbReference>
<evidence type="ECO:0000313" key="9">
    <source>
        <dbReference type="Proteomes" id="UP001150904"/>
    </source>
</evidence>
<dbReference type="OrthoDB" id="5325318at2759"/>
<dbReference type="Gene3D" id="3.40.50.720">
    <property type="entry name" value="NAD(P)-binding Rossmann-like Domain"/>
    <property type="match status" value="1"/>
</dbReference>
<evidence type="ECO:0000256" key="1">
    <source>
        <dbReference type="ARBA" id="ARBA00007801"/>
    </source>
</evidence>
<dbReference type="InterPro" id="IPR002347">
    <property type="entry name" value="SDR_fam"/>
</dbReference>
<evidence type="ECO:0000259" key="7">
    <source>
        <dbReference type="Pfam" id="PF07976"/>
    </source>
</evidence>
<dbReference type="SUPFAM" id="SSF51905">
    <property type="entry name" value="FAD/NAD(P)-binding domain"/>
    <property type="match status" value="1"/>
</dbReference>
<evidence type="ECO:0000256" key="2">
    <source>
        <dbReference type="ARBA" id="ARBA00022630"/>
    </source>
</evidence>
<sequence>MATTALVTGGARGCGFAFARGLAEAGANIAVFDVVPAEPGFLAINKNYGIRTAYYERVDVSSQESLANGFVEFQKDFDNALDICVPCAGINRHLKFLEFTFEDHHDLLSVNVLGLYFTAQLAAKQMIANGTKHGSIVLVASMASYIAVPTQLCSAYCGTKGPVRSMTPAIAKMAEYNIRVNSISPGYVRTEMTAAFPHLLQEWESEAMNGRIAEPEDIMGACVFLASDASAYMTGQDIVVDGGVTRCFNGPVEAFTTVVVVGAGPSGLMLTCNLARFGIGVVLLDDRPDKTLTGKADGIQPKTIETLKQMRLADSLLKNASRVYDISLWQSTAGKPLQRTGRQTHYPEHLVGASDPYILLAHQGMLEEILIDDMESRGEFVVQNSKFVSCSPVAGTGQLDVIFEDLSTNTMRKIQTEYLVGCDGTRSKVRTFIPDGELKGEITNASWGVLDGIIETSFPDLWSKVVVRSHTAGSIIWIPRERGMTRLYVELSSADGEKAGRTKTTQEYVMARARESMAPYTLKLKTVEWFGNYVVGQRVATHFMDPDARIFIAGDAAHCHSALAAQGANTSMHDSFNLAWKLNLVHRGLANPSLLSTYEEERRKIATDLIRFDAEHCAAFEKGVEALTKNFDDNIRFISGIGAEYATGLLSHAQTMPTPLQPGALQIPAKATRYYDSNPVDIQLDIPLLGQFRVYFFVPDIKASLGFLSTLCTRLSSDSSLGTLSSRTDPTYEKQPRGIAPADEFFQFQRYTTVSNVFTFAMVTQSSRSEFELADLPPMLQASRWTLYLDDVETIGCTVKWFGFLRKEQVGIAIVRPDGYIGGIDKWDMSAAEEARKSIEGYFSFMLQ</sequence>
<keyword evidence="2" id="KW-0285">Flavoprotein</keyword>
<dbReference type="InterPro" id="IPR050641">
    <property type="entry name" value="RIFMO-like"/>
</dbReference>
<dbReference type="PANTHER" id="PTHR43004:SF4">
    <property type="entry name" value="FAD-BINDING DOMAIN-CONTAINING PROTEIN"/>
    <property type="match status" value="1"/>
</dbReference>
<evidence type="ECO:0000259" key="6">
    <source>
        <dbReference type="Pfam" id="PF01494"/>
    </source>
</evidence>
<dbReference type="InterPro" id="IPR036291">
    <property type="entry name" value="NAD(P)-bd_dom_sf"/>
</dbReference>
<organism evidence="8 9">
    <name type="scientific">Penicillium cinerascens</name>
    <dbReference type="NCBI Taxonomy" id="70096"/>
    <lineage>
        <taxon>Eukaryota</taxon>
        <taxon>Fungi</taxon>
        <taxon>Dikarya</taxon>
        <taxon>Ascomycota</taxon>
        <taxon>Pezizomycotina</taxon>
        <taxon>Eurotiomycetes</taxon>
        <taxon>Eurotiomycetidae</taxon>
        <taxon>Eurotiales</taxon>
        <taxon>Aspergillaceae</taxon>
        <taxon>Penicillium</taxon>
    </lineage>
</organism>
<dbReference type="GO" id="GO:0071949">
    <property type="term" value="F:FAD binding"/>
    <property type="evidence" value="ECO:0007669"/>
    <property type="project" value="InterPro"/>
</dbReference>
<dbReference type="Proteomes" id="UP001150904">
    <property type="component" value="Unassembled WGS sequence"/>
</dbReference>
<dbReference type="Pfam" id="PF07976">
    <property type="entry name" value="Phe_hydrox_dim"/>
    <property type="match status" value="1"/>
</dbReference>
<dbReference type="SUPFAM" id="SSF51735">
    <property type="entry name" value="NAD(P)-binding Rossmann-fold domains"/>
    <property type="match status" value="1"/>
</dbReference>
<evidence type="ECO:0008006" key="10">
    <source>
        <dbReference type="Google" id="ProtNLM"/>
    </source>
</evidence>
<dbReference type="Pfam" id="PF13561">
    <property type="entry name" value="adh_short_C2"/>
    <property type="match status" value="1"/>
</dbReference>
<comment type="caution">
    <text evidence="8">The sequence shown here is derived from an EMBL/GenBank/DDBJ whole genome shotgun (WGS) entry which is preliminary data.</text>
</comment>